<evidence type="ECO:0000313" key="15">
    <source>
        <dbReference type="EMBL" id="KKR06188.1"/>
    </source>
</evidence>
<proteinExistence type="inferred from homology"/>
<feature type="domain" description="Aminoacyl-transfer RNA synthetases class-II family profile" evidence="14">
    <location>
        <begin position="217"/>
        <end position="489"/>
    </location>
</feature>
<comment type="catalytic activity">
    <reaction evidence="12 13">
        <text>tRNA(Thr) + L-threonine + ATP = L-threonyl-tRNA(Thr) + AMP + diphosphate + H(+)</text>
        <dbReference type="Rhea" id="RHEA:24624"/>
        <dbReference type="Rhea" id="RHEA-COMP:9670"/>
        <dbReference type="Rhea" id="RHEA-COMP:9704"/>
        <dbReference type="ChEBI" id="CHEBI:15378"/>
        <dbReference type="ChEBI" id="CHEBI:30616"/>
        <dbReference type="ChEBI" id="CHEBI:33019"/>
        <dbReference type="ChEBI" id="CHEBI:57926"/>
        <dbReference type="ChEBI" id="CHEBI:78442"/>
        <dbReference type="ChEBI" id="CHEBI:78534"/>
        <dbReference type="ChEBI" id="CHEBI:456215"/>
        <dbReference type="EC" id="6.1.1.3"/>
    </reaction>
</comment>
<evidence type="ECO:0000259" key="14">
    <source>
        <dbReference type="PROSITE" id="PS50862"/>
    </source>
</evidence>
<dbReference type="SUPFAM" id="SSF55681">
    <property type="entry name" value="Class II aaRS and biotin synthetases"/>
    <property type="match status" value="1"/>
</dbReference>
<dbReference type="Pfam" id="PF07973">
    <property type="entry name" value="tRNA_SAD"/>
    <property type="match status" value="1"/>
</dbReference>
<evidence type="ECO:0000256" key="2">
    <source>
        <dbReference type="ARBA" id="ARBA00022490"/>
    </source>
</evidence>
<dbReference type="SMART" id="SM00863">
    <property type="entry name" value="tRNA_SAD"/>
    <property type="match status" value="1"/>
</dbReference>
<evidence type="ECO:0000256" key="9">
    <source>
        <dbReference type="ARBA" id="ARBA00022884"/>
    </source>
</evidence>
<dbReference type="FunFam" id="3.30.980.10:FF:000005">
    <property type="entry name" value="Threonyl-tRNA synthetase, mitochondrial"/>
    <property type="match status" value="1"/>
</dbReference>
<dbReference type="FunFam" id="3.40.50.800:FF:000001">
    <property type="entry name" value="Threonine--tRNA ligase"/>
    <property type="match status" value="1"/>
</dbReference>
<protein>
    <recommendedName>
        <fullName evidence="13">Threonine--tRNA ligase</fullName>
        <ecNumber evidence="13">6.1.1.3</ecNumber>
    </recommendedName>
    <alternativeName>
        <fullName evidence="13">Threonyl-tRNA synthetase</fullName>
        <shortName evidence="13">ThrRS</shortName>
    </alternativeName>
</protein>
<dbReference type="HAMAP" id="MF_00184">
    <property type="entry name" value="Thr_tRNA_synth"/>
    <property type="match status" value="1"/>
</dbReference>
<sequence>MANSNVNLENIPEIEKMRHTASHILAQAVLKYYPDAKLGIGPAIDDGFYYDFQFNEPITDEDLQQIEKEMKRIIDANLPLTQSFMKRKQAEKFFKEKEQRFKIELLRDIPDKELSFFTTGENQFVDMCRGPHVESTGKVGAVKLMSLAGAYWRGNEKQPMLTRIYGLAFKTPKELRKHITMLEEAEKRDHRVVGKNLGLFVFSDLVGKGLPLWTAKGATVRRELERFIVDEELKRGYQHVYTPDIAKIDLYKTSGHYPYYKDSMYAPIKIDEEEFMLRPMTCPHHFELYRSQKRSYRELPMRIAELAKLYRYEKSGELTGLMRVRSFCLADAHIVAMPSQAEEEINQALDLIEYASQVFGLKANEDYRYRLSLGDRNNSEKYYKDDAAWDFAENVLREVLKKRDVESYEAPGEAAFYGPKIDIQMKNTVGKEDTAFTVQYDFVMPKRFDLKYDDEKGEEKEPIVIHRSSIGAIERIMALLIEKYAGAFPLWLAPVQAKILPISDSHNKYAQEITQRLQETGFRVVLDNRNETLQYKIRDGEVNKVPYLAIVGDKEIGTQTVSVRSRGSKEIGLMKIDEFIQSLQKEIANKS</sequence>
<feature type="binding site" evidence="13">
    <location>
        <position position="466"/>
    </location>
    <ligand>
        <name>Zn(2+)</name>
        <dbReference type="ChEBI" id="CHEBI:29105"/>
        <note>catalytic</note>
    </ligand>
</feature>
<organism evidence="15 16">
    <name type="scientific">candidate division WS6 bacterium GW2011_GWF2_39_15</name>
    <dbReference type="NCBI Taxonomy" id="1619100"/>
    <lineage>
        <taxon>Bacteria</taxon>
        <taxon>Candidatus Dojkabacteria</taxon>
    </lineage>
</organism>
<dbReference type="GO" id="GO:0005737">
    <property type="term" value="C:cytoplasm"/>
    <property type="evidence" value="ECO:0007669"/>
    <property type="project" value="UniProtKB-SubCell"/>
</dbReference>
<keyword evidence="8 13" id="KW-0067">ATP-binding</keyword>
<dbReference type="Pfam" id="PF03129">
    <property type="entry name" value="HGTP_anticodon"/>
    <property type="match status" value="1"/>
</dbReference>
<dbReference type="GO" id="GO:0004829">
    <property type="term" value="F:threonine-tRNA ligase activity"/>
    <property type="evidence" value="ECO:0007669"/>
    <property type="project" value="UniProtKB-UniRule"/>
</dbReference>
<dbReference type="PANTHER" id="PTHR11451:SF56">
    <property type="entry name" value="THREONINE--TRNA LIGASE 1"/>
    <property type="match status" value="1"/>
</dbReference>
<evidence type="ECO:0000256" key="3">
    <source>
        <dbReference type="ARBA" id="ARBA00022555"/>
    </source>
</evidence>
<keyword evidence="3 13" id="KW-0820">tRNA-binding</keyword>
<dbReference type="InterPro" id="IPR012947">
    <property type="entry name" value="tRNA_SAD"/>
</dbReference>
<evidence type="ECO:0000256" key="11">
    <source>
        <dbReference type="ARBA" id="ARBA00023146"/>
    </source>
</evidence>
<dbReference type="STRING" id="1619100.UT34_C0001G0228"/>
<keyword evidence="10 13" id="KW-0648">Protein biosynthesis</keyword>
<evidence type="ECO:0000256" key="6">
    <source>
        <dbReference type="ARBA" id="ARBA00022741"/>
    </source>
</evidence>
<feature type="binding site" evidence="13">
    <location>
        <position position="333"/>
    </location>
    <ligand>
        <name>Zn(2+)</name>
        <dbReference type="ChEBI" id="CHEBI:29105"/>
        <note>catalytic</note>
    </ligand>
</feature>
<evidence type="ECO:0000256" key="4">
    <source>
        <dbReference type="ARBA" id="ARBA00022598"/>
    </source>
</evidence>
<evidence type="ECO:0000256" key="12">
    <source>
        <dbReference type="ARBA" id="ARBA00049515"/>
    </source>
</evidence>
<keyword evidence="6 13" id="KW-0547">Nucleotide-binding</keyword>
<dbReference type="CDD" id="cd00771">
    <property type="entry name" value="ThrRS_core"/>
    <property type="match status" value="1"/>
</dbReference>
<feature type="binding site" evidence="13">
    <location>
        <position position="282"/>
    </location>
    <ligand>
        <name>Zn(2+)</name>
        <dbReference type="ChEBI" id="CHEBI:29105"/>
        <note>catalytic</note>
    </ligand>
</feature>
<dbReference type="GO" id="GO:0005524">
    <property type="term" value="F:ATP binding"/>
    <property type="evidence" value="ECO:0007669"/>
    <property type="project" value="UniProtKB-UniRule"/>
</dbReference>
<keyword evidence="7 13" id="KW-0862">Zinc</keyword>
<dbReference type="GO" id="GO:0000049">
    <property type="term" value="F:tRNA binding"/>
    <property type="evidence" value="ECO:0007669"/>
    <property type="project" value="UniProtKB-KW"/>
</dbReference>
<keyword evidence="9 13" id="KW-0694">RNA-binding</keyword>
<reference evidence="15 16" key="1">
    <citation type="journal article" date="2015" name="Nature">
        <title>rRNA introns, odd ribosomes, and small enigmatic genomes across a large radiation of phyla.</title>
        <authorList>
            <person name="Brown C.T."/>
            <person name="Hug L.A."/>
            <person name="Thomas B.C."/>
            <person name="Sharon I."/>
            <person name="Castelle C.J."/>
            <person name="Singh A."/>
            <person name="Wilkins M.J."/>
            <person name="Williams K.H."/>
            <person name="Banfield J.F."/>
        </authorList>
    </citation>
    <scope>NUCLEOTIDE SEQUENCE [LARGE SCALE GENOMIC DNA]</scope>
</reference>
<keyword evidence="4 13" id="KW-0436">Ligase</keyword>
<evidence type="ECO:0000256" key="10">
    <source>
        <dbReference type="ARBA" id="ARBA00022917"/>
    </source>
</evidence>
<dbReference type="PANTHER" id="PTHR11451">
    <property type="entry name" value="THREONINE-TRNA LIGASE"/>
    <property type="match status" value="1"/>
</dbReference>
<dbReference type="GO" id="GO:0006435">
    <property type="term" value="P:threonyl-tRNA aminoacylation"/>
    <property type="evidence" value="ECO:0007669"/>
    <property type="project" value="UniProtKB-UniRule"/>
</dbReference>
<comment type="subunit">
    <text evidence="13">Homodimer.</text>
</comment>
<dbReference type="InterPro" id="IPR006195">
    <property type="entry name" value="aa-tRNA-synth_II"/>
</dbReference>
<dbReference type="FunFam" id="3.30.930.10:FF:000002">
    <property type="entry name" value="Threonine--tRNA ligase"/>
    <property type="match status" value="1"/>
</dbReference>
<dbReference type="PATRIC" id="fig|1619100.3.peg.229"/>
<comment type="caution">
    <text evidence="13">Lacks conserved residue(s) required for the propagation of feature annotation.</text>
</comment>
<dbReference type="InterPro" id="IPR002314">
    <property type="entry name" value="aa-tRNA-synt_IIb"/>
</dbReference>
<dbReference type="Gene3D" id="3.30.930.10">
    <property type="entry name" value="Bira Bifunctional Protein, Domain 2"/>
    <property type="match status" value="1"/>
</dbReference>
<dbReference type="SUPFAM" id="SSF52954">
    <property type="entry name" value="Class II aaRS ABD-related"/>
    <property type="match status" value="1"/>
</dbReference>
<dbReference type="NCBIfam" id="TIGR00418">
    <property type="entry name" value="thrS"/>
    <property type="match status" value="1"/>
</dbReference>
<comment type="similarity">
    <text evidence="1 13">Belongs to the class-II aminoacyl-tRNA synthetase family.</text>
</comment>
<gene>
    <name evidence="13" type="primary">thrS</name>
    <name evidence="15" type="ORF">UT34_C0001G0228</name>
</gene>
<dbReference type="InterPro" id="IPR018163">
    <property type="entry name" value="Thr/Ala-tRNA-synth_IIc_edit"/>
</dbReference>
<dbReference type="Gene3D" id="3.30.54.20">
    <property type="match status" value="1"/>
</dbReference>
<keyword evidence="5 13" id="KW-0479">Metal-binding</keyword>
<evidence type="ECO:0000256" key="1">
    <source>
        <dbReference type="ARBA" id="ARBA00008226"/>
    </source>
</evidence>
<evidence type="ECO:0000256" key="13">
    <source>
        <dbReference type="HAMAP-Rule" id="MF_00184"/>
    </source>
</evidence>
<dbReference type="PROSITE" id="PS50862">
    <property type="entry name" value="AA_TRNA_LIGASE_II"/>
    <property type="match status" value="1"/>
</dbReference>
<dbReference type="Gene3D" id="3.30.980.10">
    <property type="entry name" value="Threonyl-trna Synthetase, Chain A, domain 2"/>
    <property type="match status" value="1"/>
</dbReference>
<dbReference type="InterPro" id="IPR033728">
    <property type="entry name" value="ThrRS_core"/>
</dbReference>
<comment type="cofactor">
    <cofactor evidence="13">
        <name>Zn(2+)</name>
        <dbReference type="ChEBI" id="CHEBI:29105"/>
    </cofactor>
    <text evidence="13">Binds 1 zinc ion per subunit.</text>
</comment>
<dbReference type="InterPro" id="IPR045864">
    <property type="entry name" value="aa-tRNA-synth_II/BPL/LPL"/>
</dbReference>
<evidence type="ECO:0000313" key="16">
    <source>
        <dbReference type="Proteomes" id="UP000034799"/>
    </source>
</evidence>
<dbReference type="AlphaFoldDB" id="A0A0G0MSS1"/>
<dbReference type="PRINTS" id="PR01047">
    <property type="entry name" value="TRNASYNTHTHR"/>
</dbReference>
<keyword evidence="11 13" id="KW-0030">Aminoacyl-tRNA synthetase</keyword>
<dbReference type="CDD" id="cd00860">
    <property type="entry name" value="ThrRS_anticodon"/>
    <property type="match status" value="1"/>
</dbReference>
<dbReference type="Pfam" id="PF00587">
    <property type="entry name" value="tRNA-synt_2b"/>
    <property type="match status" value="1"/>
</dbReference>
<keyword evidence="2 13" id="KW-0963">Cytoplasm</keyword>
<dbReference type="EMBL" id="LBWK01000001">
    <property type="protein sequence ID" value="KKR06188.1"/>
    <property type="molecule type" value="Genomic_DNA"/>
</dbReference>
<name>A0A0G0MSS1_9BACT</name>
<dbReference type="Proteomes" id="UP000034799">
    <property type="component" value="Unassembled WGS sequence"/>
</dbReference>
<accession>A0A0G0MSS1</accession>
<evidence type="ECO:0000256" key="7">
    <source>
        <dbReference type="ARBA" id="ARBA00022833"/>
    </source>
</evidence>
<evidence type="ECO:0000256" key="5">
    <source>
        <dbReference type="ARBA" id="ARBA00022723"/>
    </source>
</evidence>
<dbReference type="GO" id="GO:0046872">
    <property type="term" value="F:metal ion binding"/>
    <property type="evidence" value="ECO:0007669"/>
    <property type="project" value="UniProtKB-KW"/>
</dbReference>
<evidence type="ECO:0000256" key="8">
    <source>
        <dbReference type="ARBA" id="ARBA00022840"/>
    </source>
</evidence>
<comment type="caution">
    <text evidence="15">The sequence shown here is derived from an EMBL/GenBank/DDBJ whole genome shotgun (WGS) entry which is preliminary data.</text>
</comment>
<dbReference type="EC" id="6.1.1.3" evidence="13"/>
<dbReference type="InterPro" id="IPR004154">
    <property type="entry name" value="Anticodon-bd"/>
</dbReference>
<comment type="subcellular location">
    <subcellularLocation>
        <location evidence="13">Cytoplasm</location>
    </subcellularLocation>
</comment>
<dbReference type="InterPro" id="IPR002320">
    <property type="entry name" value="Thr-tRNA-ligase_IIa"/>
</dbReference>
<dbReference type="SUPFAM" id="SSF55186">
    <property type="entry name" value="ThrRS/AlaRS common domain"/>
    <property type="match status" value="1"/>
</dbReference>
<dbReference type="InterPro" id="IPR047246">
    <property type="entry name" value="ThrRS_anticodon"/>
</dbReference>
<dbReference type="Gene3D" id="3.40.50.800">
    <property type="entry name" value="Anticodon-binding domain"/>
    <property type="match status" value="1"/>
</dbReference>
<dbReference type="InterPro" id="IPR036621">
    <property type="entry name" value="Anticodon-bd_dom_sf"/>
</dbReference>